<reference evidence="1 2" key="1">
    <citation type="submission" date="2016-12" db="EMBL/GenBank/DDBJ databases">
        <authorList>
            <person name="Song W.-J."/>
            <person name="Kurnit D.M."/>
        </authorList>
    </citation>
    <scope>NUCLEOTIDE SEQUENCE [LARGE SCALE GENOMIC DNA]</scope>
    <source>
        <strain evidence="1 2">DSM 30827</strain>
    </source>
</reference>
<dbReference type="EMBL" id="CP019688">
    <property type="protein sequence ID" value="AQQ15783.1"/>
    <property type="molecule type" value="Genomic_DNA"/>
</dbReference>
<gene>
    <name evidence="1" type="ORF">CGLAU_09155</name>
</gene>
<name>A0A1Q2HY84_9CORY</name>
<accession>A0A1Q2HY84</accession>
<dbReference type="Proteomes" id="UP000217209">
    <property type="component" value="Chromosome"/>
</dbReference>
<keyword evidence="2" id="KW-1185">Reference proteome</keyword>
<evidence type="ECO:0000313" key="1">
    <source>
        <dbReference type="EMBL" id="AQQ15783.1"/>
    </source>
</evidence>
<dbReference type="KEGG" id="cgv:CGLAU_09155"/>
<protein>
    <submittedName>
        <fullName evidence="1">Uncharacterized protein</fullName>
    </submittedName>
</protein>
<sequence>MGCKPRVLALIRARAGEYHARIRQRGDKDADLQALPAGGVKQRHLRACPVHLHRMAWGMGDPGGQPGCINVLSHKLAKPLVAVIPLACARRLCGVAAPQHLQGHLVAPGARLGDSVEIDRDEIPLSMAAPVDEPVRQLMISNPTKLLTRCDVVFHQRTAGFLHSGVRAPQTRTDLADRPAFQHLIHYRPVVSHNQTPLVTPRALKSRGHQNPPPDRYWMLTNALLNTHHGVTRHDRATLGLETSCLEGVATRRSSPPASFHYQEAMDT</sequence>
<proteinExistence type="predicted"/>
<dbReference type="AlphaFoldDB" id="A0A1Q2HY84"/>
<evidence type="ECO:0000313" key="2">
    <source>
        <dbReference type="Proteomes" id="UP000217209"/>
    </source>
</evidence>
<organism evidence="1 2">
    <name type="scientific">Corynebacterium glaucum</name>
    <dbReference type="NCBI Taxonomy" id="187491"/>
    <lineage>
        <taxon>Bacteria</taxon>
        <taxon>Bacillati</taxon>
        <taxon>Actinomycetota</taxon>
        <taxon>Actinomycetes</taxon>
        <taxon>Mycobacteriales</taxon>
        <taxon>Corynebacteriaceae</taxon>
        <taxon>Corynebacterium</taxon>
    </lineage>
</organism>